<gene>
    <name evidence="1" type="ORF">ATZ33_12765</name>
    <name evidence="2" type="ORF">RV15_GL003211</name>
</gene>
<dbReference type="EMBL" id="JXLC01000006">
    <property type="protein sequence ID" value="OJG92418.1"/>
    <property type="molecule type" value="Genomic_DNA"/>
</dbReference>
<accession>A0A0S3KD90</accession>
<dbReference type="AlphaFoldDB" id="A0A0S3KD90"/>
<name>A0A0S3KD90_9ENTE</name>
<dbReference type="EMBL" id="CP013614">
    <property type="protein sequence ID" value="ALS02223.1"/>
    <property type="molecule type" value="Genomic_DNA"/>
</dbReference>
<evidence type="ECO:0000313" key="1">
    <source>
        <dbReference type="EMBL" id="ALS02223.1"/>
    </source>
</evidence>
<dbReference type="Proteomes" id="UP000065511">
    <property type="component" value="Chromosome"/>
</dbReference>
<evidence type="ECO:0000313" key="3">
    <source>
        <dbReference type="Proteomes" id="UP000065511"/>
    </source>
</evidence>
<organism evidence="2 4">
    <name type="scientific">Enterococcus silesiacus</name>
    <dbReference type="NCBI Taxonomy" id="332949"/>
    <lineage>
        <taxon>Bacteria</taxon>
        <taxon>Bacillati</taxon>
        <taxon>Bacillota</taxon>
        <taxon>Bacilli</taxon>
        <taxon>Lactobacillales</taxon>
        <taxon>Enterococcaceae</taxon>
        <taxon>Enterococcus</taxon>
    </lineage>
</organism>
<sequence>MKGPYDQLPTVPFKTLDMIQKANKEKLVFLELFNFLEEAKMPSDYMEEMDLRLIVVIEGMAYIKKKTEDSLHIIKVRSNEQLKENAHYIILLRNVEEEQEDNLVGKILLLLNRKVINYELQDSKNSLYLLNRTWKLEHILKTDLNVSK</sequence>
<reference evidence="1 3" key="2">
    <citation type="submission" date="2015-12" db="EMBL/GenBank/DDBJ databases">
        <authorList>
            <person name="Lauer A."/>
            <person name="Humrighouse B."/>
            <person name="Loparev V."/>
            <person name="Shewmaker P.L."/>
            <person name="Whitney A.M."/>
            <person name="McLaughlin R.W."/>
        </authorList>
    </citation>
    <scope>NUCLEOTIDE SEQUENCE [LARGE SCALE GENOMIC DNA]</scope>
    <source>
        <strain evidence="1 3">LMG 23085</strain>
    </source>
</reference>
<proteinExistence type="predicted"/>
<evidence type="ECO:0000313" key="2">
    <source>
        <dbReference type="EMBL" id="OJG92418.1"/>
    </source>
</evidence>
<dbReference type="Proteomes" id="UP000183039">
    <property type="component" value="Unassembled WGS sequence"/>
</dbReference>
<reference evidence="2 4" key="1">
    <citation type="submission" date="2014-12" db="EMBL/GenBank/DDBJ databases">
        <title>Draft genome sequences of 29 type strains of Enterococci.</title>
        <authorList>
            <person name="Zhong Z."/>
            <person name="Sun Z."/>
            <person name="Liu W."/>
            <person name="Zhang W."/>
            <person name="Zhang H."/>
        </authorList>
    </citation>
    <scope>NUCLEOTIDE SEQUENCE [LARGE SCALE GENOMIC DNA]</scope>
    <source>
        <strain evidence="2 4">DSM 22801</strain>
    </source>
</reference>
<protein>
    <submittedName>
        <fullName evidence="2">Uncharacterized protein</fullName>
    </submittedName>
</protein>
<dbReference type="KEGG" id="ess:ATZ33_12765"/>
<dbReference type="RefSeq" id="WP_071877149.1">
    <property type="nucleotide sequence ID" value="NZ_JXLC01000006.1"/>
</dbReference>
<keyword evidence="3" id="KW-1185">Reference proteome</keyword>
<evidence type="ECO:0000313" key="4">
    <source>
        <dbReference type="Proteomes" id="UP000183039"/>
    </source>
</evidence>